<feature type="transmembrane region" description="Helical" evidence="5">
    <location>
        <begin position="191"/>
        <end position="211"/>
    </location>
</feature>
<organism evidence="8 9">
    <name type="scientific">Arcicella aurantiaca</name>
    <dbReference type="NCBI Taxonomy" id="591202"/>
    <lineage>
        <taxon>Bacteria</taxon>
        <taxon>Pseudomonadati</taxon>
        <taxon>Bacteroidota</taxon>
        <taxon>Cytophagia</taxon>
        <taxon>Cytophagales</taxon>
        <taxon>Flectobacillaceae</taxon>
        <taxon>Arcicella</taxon>
    </lineage>
</organism>
<feature type="transmembrane region" description="Helical" evidence="5">
    <location>
        <begin position="292"/>
        <end position="313"/>
    </location>
</feature>
<dbReference type="InterPro" id="IPR001750">
    <property type="entry name" value="ND/Mrp_TM"/>
</dbReference>
<gene>
    <name evidence="5" type="primary">nuoN</name>
    <name evidence="8" type="ORF">LV89_01662</name>
</gene>
<protein>
    <recommendedName>
        <fullName evidence="5">NADH-quinone oxidoreductase subunit N</fullName>
        <ecNumber evidence="5">7.1.1.-</ecNumber>
    </recommendedName>
    <alternativeName>
        <fullName evidence="5">NADH dehydrogenase I subunit N</fullName>
    </alternativeName>
    <alternativeName>
        <fullName evidence="5">NDH-1 subunit N</fullName>
    </alternativeName>
</protein>
<feature type="transmembrane region" description="Helical" evidence="5">
    <location>
        <begin position="403"/>
        <end position="424"/>
    </location>
</feature>
<evidence type="ECO:0000256" key="4">
    <source>
        <dbReference type="ARBA" id="ARBA00023136"/>
    </source>
</evidence>
<dbReference type="GO" id="GO:0008137">
    <property type="term" value="F:NADH dehydrogenase (ubiquinone) activity"/>
    <property type="evidence" value="ECO:0007669"/>
    <property type="project" value="InterPro"/>
</dbReference>
<reference evidence="8 9" key="1">
    <citation type="submission" date="2018-05" db="EMBL/GenBank/DDBJ databases">
        <title>Genomic Encyclopedia of Archaeal and Bacterial Type Strains, Phase II (KMG-II): from individual species to whole genera.</title>
        <authorList>
            <person name="Goeker M."/>
        </authorList>
    </citation>
    <scope>NUCLEOTIDE SEQUENCE [LARGE SCALE GENOMIC DNA]</scope>
    <source>
        <strain evidence="8 9">DSM 22214</strain>
    </source>
</reference>
<keyword evidence="5" id="KW-1278">Translocase</keyword>
<dbReference type="HAMAP" id="MF_00445">
    <property type="entry name" value="NDH1_NuoN_1"/>
    <property type="match status" value="1"/>
</dbReference>
<evidence type="ECO:0000259" key="7">
    <source>
        <dbReference type="Pfam" id="PF00361"/>
    </source>
</evidence>
<dbReference type="PANTHER" id="PTHR22773">
    <property type="entry name" value="NADH DEHYDROGENASE"/>
    <property type="match status" value="1"/>
</dbReference>
<dbReference type="RefSeq" id="WP_109742427.1">
    <property type="nucleotide sequence ID" value="NZ_QGGO01000007.1"/>
</dbReference>
<evidence type="ECO:0000313" key="9">
    <source>
        <dbReference type="Proteomes" id="UP000245489"/>
    </source>
</evidence>
<dbReference type="GO" id="GO:0012505">
    <property type="term" value="C:endomembrane system"/>
    <property type="evidence" value="ECO:0007669"/>
    <property type="project" value="UniProtKB-SubCell"/>
</dbReference>
<dbReference type="GO" id="GO:0048038">
    <property type="term" value="F:quinone binding"/>
    <property type="evidence" value="ECO:0007669"/>
    <property type="project" value="UniProtKB-KW"/>
</dbReference>
<comment type="subcellular location">
    <subcellularLocation>
        <location evidence="5">Cell membrane</location>
        <topology evidence="5">Multi-pass membrane protein</topology>
    </subcellularLocation>
    <subcellularLocation>
        <location evidence="1">Endomembrane system</location>
        <topology evidence="1">Multi-pass membrane protein</topology>
    </subcellularLocation>
    <subcellularLocation>
        <location evidence="6">Membrane</location>
        <topology evidence="6">Multi-pass membrane protein</topology>
    </subcellularLocation>
</comment>
<dbReference type="AlphaFoldDB" id="A0A316ECG4"/>
<keyword evidence="2 5" id="KW-0812">Transmembrane</keyword>
<dbReference type="InterPro" id="IPR010096">
    <property type="entry name" value="NADH-Q_OxRdtase_suN/2"/>
</dbReference>
<dbReference type="GO" id="GO:0005886">
    <property type="term" value="C:plasma membrane"/>
    <property type="evidence" value="ECO:0007669"/>
    <property type="project" value="UniProtKB-SubCell"/>
</dbReference>
<comment type="function">
    <text evidence="5">NDH-1 shuttles electrons from NADH, via FMN and iron-sulfur (Fe-S) centers, to quinones in the respiratory chain. The immediate electron acceptor for the enzyme in this species is believed to be a menaquinone. Couples the redox reaction to proton translocation (for every two electrons transferred, four hydrogen ions are translocated across the cytoplasmic membrane), and thus conserves the redox energy in a proton gradient.</text>
</comment>
<keyword evidence="3 5" id="KW-1133">Transmembrane helix</keyword>
<evidence type="ECO:0000256" key="2">
    <source>
        <dbReference type="ARBA" id="ARBA00022692"/>
    </source>
</evidence>
<feature type="domain" description="NADH:quinone oxidoreductase/Mrp antiporter transmembrane" evidence="7">
    <location>
        <begin position="114"/>
        <end position="415"/>
    </location>
</feature>
<dbReference type="GO" id="GO:0050136">
    <property type="term" value="F:NADH dehydrogenase (quinone) (non-electrogenic) activity"/>
    <property type="evidence" value="ECO:0007669"/>
    <property type="project" value="UniProtKB-UniRule"/>
</dbReference>
<feature type="transmembrane region" description="Helical" evidence="5">
    <location>
        <begin position="63"/>
        <end position="81"/>
    </location>
</feature>
<comment type="caution">
    <text evidence="8">The sequence shown here is derived from an EMBL/GenBank/DDBJ whole genome shotgun (WGS) entry which is preliminary data.</text>
</comment>
<dbReference type="NCBIfam" id="TIGR01770">
    <property type="entry name" value="NDH_I_N"/>
    <property type="match status" value="1"/>
</dbReference>
<keyword evidence="4 5" id="KW-0472">Membrane</keyword>
<accession>A0A316ECG4</accession>
<proteinExistence type="inferred from homology"/>
<dbReference type="GO" id="GO:0042773">
    <property type="term" value="P:ATP synthesis coupled electron transport"/>
    <property type="evidence" value="ECO:0007669"/>
    <property type="project" value="InterPro"/>
</dbReference>
<name>A0A316ECG4_9BACT</name>
<dbReference type="EC" id="7.1.1.-" evidence="5"/>
<feature type="transmembrane region" description="Helical" evidence="5">
    <location>
        <begin position="268"/>
        <end position="285"/>
    </location>
</feature>
<feature type="transmembrane region" description="Helical" evidence="5">
    <location>
        <begin position="445"/>
        <end position="463"/>
    </location>
</feature>
<feature type="transmembrane region" description="Helical" evidence="5">
    <location>
        <begin position="319"/>
        <end position="340"/>
    </location>
</feature>
<feature type="transmembrane region" description="Helical" evidence="5">
    <location>
        <begin position="366"/>
        <end position="388"/>
    </location>
</feature>
<dbReference type="Pfam" id="PF00361">
    <property type="entry name" value="Proton_antipo_M"/>
    <property type="match status" value="1"/>
</dbReference>
<evidence type="ECO:0000256" key="1">
    <source>
        <dbReference type="ARBA" id="ARBA00004127"/>
    </source>
</evidence>
<dbReference type="Proteomes" id="UP000245489">
    <property type="component" value="Unassembled WGS sequence"/>
</dbReference>
<comment type="subunit">
    <text evidence="5">NDH-1 is composed of 14 different subunits. Subunits NuoA, H, J, K, L, M, N constitute the membrane sector of the complex.</text>
</comment>
<evidence type="ECO:0000256" key="6">
    <source>
        <dbReference type="RuleBase" id="RU000320"/>
    </source>
</evidence>
<keyword evidence="9" id="KW-1185">Reference proteome</keyword>
<comment type="similarity">
    <text evidence="5">Belongs to the complex I subunit 2 family.</text>
</comment>
<evidence type="ECO:0000256" key="3">
    <source>
        <dbReference type="ARBA" id="ARBA00022989"/>
    </source>
</evidence>
<dbReference type="EMBL" id="QGGO01000007">
    <property type="protein sequence ID" value="PWK27349.1"/>
    <property type="molecule type" value="Genomic_DNA"/>
</dbReference>
<keyword evidence="5" id="KW-0874">Quinone</keyword>
<evidence type="ECO:0000256" key="5">
    <source>
        <dbReference type="HAMAP-Rule" id="MF_00445"/>
    </source>
</evidence>
<feature type="transmembrane region" description="Helical" evidence="5">
    <location>
        <begin position="116"/>
        <end position="134"/>
    </location>
</feature>
<feature type="transmembrane region" description="Helical" evidence="5">
    <location>
        <begin position="232"/>
        <end position="253"/>
    </location>
</feature>
<dbReference type="OrthoDB" id="9811718at2"/>
<keyword evidence="5" id="KW-0520">NAD</keyword>
<keyword evidence="5" id="KW-0813">Transport</keyword>
<feature type="transmembrane region" description="Helical" evidence="5">
    <location>
        <begin position="93"/>
        <end position="110"/>
    </location>
</feature>
<keyword evidence="5" id="KW-1003">Cell membrane</keyword>
<sequence length="471" mass="51251">MNAIIALSLFGISSLFLGFLNNRKILLPATLIFILIALGLNFADWNHEYFWFNGMLKTDNLSINFSTVILVAALLVVAISRHFGDDEEHSHPAEYYAIMLFSVVGAIMMVTYENLIMLFVGLEILSVSMYVLTGSDKRNLRSNEAALKYFLMGSFATGILLFGVALVYGATGSFQIHGIGAAVNEAKAQMGGQYGPILMAGTILIMVGLLFKISAAPFHFWTPDVYDGAPTIFTAFMSTVVKTAGVAATYRLLSTSFPGMYGLWGNPLVYITGLTLIIGNITAVYQQSFKRMLAYSSISHAGYLLITVLAKRPETNSSILFYSLAYSIATISAFAVLIVVSEAKAKAGKADESFDALNGLAKNNPFLAFVLTVSMLSLAGIPLTAGFFGKFFIFTDAFANPSILFKGLLVIAILMSAIGIYYYFKPIIAAYMRNGDTEKIEISPIYKYTLILTTALTIILGIAPDLVKKLF</sequence>
<feature type="transmembrane region" description="Helical" evidence="5">
    <location>
        <begin position="25"/>
        <end position="43"/>
    </location>
</feature>
<feature type="transmembrane region" description="Helical" evidence="5">
    <location>
        <begin position="146"/>
        <end position="171"/>
    </location>
</feature>
<evidence type="ECO:0000313" key="8">
    <source>
        <dbReference type="EMBL" id="PWK27349.1"/>
    </source>
</evidence>
<comment type="catalytic activity">
    <reaction evidence="5">
        <text>a quinone + NADH + 5 H(+)(in) = a quinol + NAD(+) + 4 H(+)(out)</text>
        <dbReference type="Rhea" id="RHEA:57888"/>
        <dbReference type="ChEBI" id="CHEBI:15378"/>
        <dbReference type="ChEBI" id="CHEBI:24646"/>
        <dbReference type="ChEBI" id="CHEBI:57540"/>
        <dbReference type="ChEBI" id="CHEBI:57945"/>
        <dbReference type="ChEBI" id="CHEBI:132124"/>
    </reaction>
</comment>